<accession>A0AAE1AH59</accession>
<dbReference type="Proteomes" id="UP001283361">
    <property type="component" value="Unassembled WGS sequence"/>
</dbReference>
<protein>
    <submittedName>
        <fullName evidence="1">Uncharacterized protein</fullName>
    </submittedName>
</protein>
<reference evidence="1" key="1">
    <citation type="journal article" date="2023" name="G3 (Bethesda)">
        <title>A reference genome for the long-term kleptoplast-retaining sea slug Elysia crispata morphotype clarki.</title>
        <authorList>
            <person name="Eastman K.E."/>
            <person name="Pendleton A.L."/>
            <person name="Shaikh M.A."/>
            <person name="Suttiyut T."/>
            <person name="Ogas R."/>
            <person name="Tomko P."/>
            <person name="Gavelis G."/>
            <person name="Widhalm J.R."/>
            <person name="Wisecaver J.H."/>
        </authorList>
    </citation>
    <scope>NUCLEOTIDE SEQUENCE</scope>
    <source>
        <strain evidence="1">ECLA1</strain>
    </source>
</reference>
<keyword evidence="2" id="KW-1185">Reference proteome</keyword>
<name>A0AAE1AH59_9GAST</name>
<proteinExistence type="predicted"/>
<dbReference type="AlphaFoldDB" id="A0AAE1AH59"/>
<comment type="caution">
    <text evidence="1">The sequence shown here is derived from an EMBL/GenBank/DDBJ whole genome shotgun (WGS) entry which is preliminary data.</text>
</comment>
<evidence type="ECO:0000313" key="1">
    <source>
        <dbReference type="EMBL" id="KAK3786657.1"/>
    </source>
</evidence>
<dbReference type="EMBL" id="JAWDGP010001951">
    <property type="protein sequence ID" value="KAK3786657.1"/>
    <property type="molecule type" value="Genomic_DNA"/>
</dbReference>
<gene>
    <name evidence="1" type="ORF">RRG08_027613</name>
</gene>
<organism evidence="1 2">
    <name type="scientific">Elysia crispata</name>
    <name type="common">lettuce slug</name>
    <dbReference type="NCBI Taxonomy" id="231223"/>
    <lineage>
        <taxon>Eukaryota</taxon>
        <taxon>Metazoa</taxon>
        <taxon>Spiralia</taxon>
        <taxon>Lophotrochozoa</taxon>
        <taxon>Mollusca</taxon>
        <taxon>Gastropoda</taxon>
        <taxon>Heterobranchia</taxon>
        <taxon>Euthyneura</taxon>
        <taxon>Panpulmonata</taxon>
        <taxon>Sacoglossa</taxon>
        <taxon>Placobranchoidea</taxon>
        <taxon>Plakobranchidae</taxon>
        <taxon>Elysia</taxon>
    </lineage>
</organism>
<evidence type="ECO:0000313" key="2">
    <source>
        <dbReference type="Proteomes" id="UP001283361"/>
    </source>
</evidence>
<sequence length="81" mass="9364">MRPGRYNRPLPSTPSFPQHITTHSQLLKLRRFNSMIGIKTARRTETGYNGKKNDFTASAYPAPCHASILRIIMLMVHRWIL</sequence>